<dbReference type="AlphaFoldDB" id="A0A8S4NSF6"/>
<evidence type="ECO:0000313" key="2">
    <source>
        <dbReference type="Proteomes" id="UP000749559"/>
    </source>
</evidence>
<name>A0A8S4NSF6_OWEFU</name>
<sequence length="125" mass="14473">MIPGPGHIEMNMVRAYIALMWEVFYKEMVKLFNFKSEVAQAYAKKVSDYHKGFQLITIARNALVDELVLPYVRQVLQNKGTISTLNCADFRNFVNECTSVNYRFIADSTFNLLVQIFTYREGVQS</sequence>
<dbReference type="EMBL" id="CAIIXF020000005">
    <property type="protein sequence ID" value="CAH1784557.1"/>
    <property type="molecule type" value="Genomic_DNA"/>
</dbReference>
<protein>
    <submittedName>
        <fullName evidence="1">Uncharacterized protein</fullName>
    </submittedName>
</protein>
<dbReference type="Proteomes" id="UP000749559">
    <property type="component" value="Unassembled WGS sequence"/>
</dbReference>
<proteinExistence type="predicted"/>
<gene>
    <name evidence="1" type="ORF">OFUS_LOCUS10730</name>
</gene>
<dbReference type="OrthoDB" id="6151976at2759"/>
<reference evidence="1" key="1">
    <citation type="submission" date="2022-03" db="EMBL/GenBank/DDBJ databases">
        <authorList>
            <person name="Martin C."/>
        </authorList>
    </citation>
    <scope>NUCLEOTIDE SEQUENCE</scope>
</reference>
<organism evidence="1 2">
    <name type="scientific">Owenia fusiformis</name>
    <name type="common">Polychaete worm</name>
    <dbReference type="NCBI Taxonomy" id="6347"/>
    <lineage>
        <taxon>Eukaryota</taxon>
        <taxon>Metazoa</taxon>
        <taxon>Spiralia</taxon>
        <taxon>Lophotrochozoa</taxon>
        <taxon>Annelida</taxon>
        <taxon>Polychaeta</taxon>
        <taxon>Sedentaria</taxon>
        <taxon>Canalipalpata</taxon>
        <taxon>Sabellida</taxon>
        <taxon>Oweniida</taxon>
        <taxon>Oweniidae</taxon>
        <taxon>Owenia</taxon>
    </lineage>
</organism>
<evidence type="ECO:0000313" key="1">
    <source>
        <dbReference type="EMBL" id="CAH1784557.1"/>
    </source>
</evidence>
<keyword evidence="2" id="KW-1185">Reference proteome</keyword>
<comment type="caution">
    <text evidence="1">The sequence shown here is derived from an EMBL/GenBank/DDBJ whole genome shotgun (WGS) entry which is preliminary data.</text>
</comment>
<accession>A0A8S4NSF6</accession>
<feature type="non-terminal residue" evidence="1">
    <location>
        <position position="125"/>
    </location>
</feature>